<protein>
    <recommendedName>
        <fullName evidence="1">Aminoglycoside phosphotransferase domain-containing protein</fullName>
    </recommendedName>
</protein>
<gene>
    <name evidence="2" type="ORF">LY89DRAFT_744198</name>
</gene>
<dbReference type="InterPro" id="IPR011009">
    <property type="entry name" value="Kinase-like_dom_sf"/>
</dbReference>
<dbReference type="GeneID" id="28830752"/>
<dbReference type="InParanoid" id="A0A194XUC7"/>
<dbReference type="PANTHER" id="PTHR21310:SF15">
    <property type="entry name" value="AMINOGLYCOSIDE PHOSPHOTRANSFERASE DOMAIN-CONTAINING PROTEIN"/>
    <property type="match status" value="1"/>
</dbReference>
<evidence type="ECO:0000313" key="2">
    <source>
        <dbReference type="EMBL" id="KUJ23741.1"/>
    </source>
</evidence>
<sequence length="149" mass="17176">MHELQGYLEQLRAVPGSNYIGSLNNGPVIDVILDPFPSEGDFNATLIDAYCTIHKGHIKPYITGMLATHKHKIVFTHADFRPDNIIIKDGHVTGIIDWEMAGWYPEHWEFVKAFYICDWQNDWGTRLLGAMKPYYCEQLVHARLTQILF</sequence>
<dbReference type="EMBL" id="KQ947404">
    <property type="protein sequence ID" value="KUJ23741.1"/>
    <property type="molecule type" value="Genomic_DNA"/>
</dbReference>
<dbReference type="STRING" id="149040.A0A194XUC7"/>
<evidence type="ECO:0000313" key="3">
    <source>
        <dbReference type="Proteomes" id="UP000070700"/>
    </source>
</evidence>
<dbReference type="PANTHER" id="PTHR21310">
    <property type="entry name" value="AMINOGLYCOSIDE PHOSPHOTRANSFERASE-RELATED-RELATED"/>
    <property type="match status" value="1"/>
</dbReference>
<dbReference type="InterPro" id="IPR002575">
    <property type="entry name" value="Aminoglycoside_PTrfase"/>
</dbReference>
<evidence type="ECO:0000259" key="1">
    <source>
        <dbReference type="Pfam" id="PF01636"/>
    </source>
</evidence>
<dbReference type="SUPFAM" id="SSF56112">
    <property type="entry name" value="Protein kinase-like (PK-like)"/>
    <property type="match status" value="1"/>
</dbReference>
<accession>A0A194XUC7</accession>
<dbReference type="RefSeq" id="XP_018078096.1">
    <property type="nucleotide sequence ID" value="XM_018221026.1"/>
</dbReference>
<dbReference type="Gene3D" id="3.90.1200.10">
    <property type="match status" value="1"/>
</dbReference>
<name>A0A194XUC7_MOLSC</name>
<proteinExistence type="predicted"/>
<dbReference type="AlphaFoldDB" id="A0A194XUC7"/>
<dbReference type="Pfam" id="PF01636">
    <property type="entry name" value="APH"/>
    <property type="match status" value="1"/>
</dbReference>
<feature type="domain" description="Aminoglycoside phosphotransferase" evidence="1">
    <location>
        <begin position="71"/>
        <end position="136"/>
    </location>
</feature>
<dbReference type="InterPro" id="IPR051678">
    <property type="entry name" value="AGP_Transferase"/>
</dbReference>
<organism evidence="2 3">
    <name type="scientific">Mollisia scopiformis</name>
    <name type="common">Conifer needle endophyte fungus</name>
    <name type="synonym">Phialocephala scopiformis</name>
    <dbReference type="NCBI Taxonomy" id="149040"/>
    <lineage>
        <taxon>Eukaryota</taxon>
        <taxon>Fungi</taxon>
        <taxon>Dikarya</taxon>
        <taxon>Ascomycota</taxon>
        <taxon>Pezizomycotina</taxon>
        <taxon>Leotiomycetes</taxon>
        <taxon>Helotiales</taxon>
        <taxon>Mollisiaceae</taxon>
        <taxon>Mollisia</taxon>
    </lineage>
</organism>
<reference evidence="2 3" key="1">
    <citation type="submission" date="2015-10" db="EMBL/GenBank/DDBJ databases">
        <title>Full genome of DAOMC 229536 Phialocephala scopiformis, a fungal endophyte of spruce producing the potent anti-insectan compound rugulosin.</title>
        <authorList>
            <consortium name="DOE Joint Genome Institute"/>
            <person name="Walker A.K."/>
            <person name="Frasz S.L."/>
            <person name="Seifert K.A."/>
            <person name="Miller J.D."/>
            <person name="Mondo S.J."/>
            <person name="Labutti K."/>
            <person name="Lipzen A."/>
            <person name="Dockter R."/>
            <person name="Kennedy M."/>
            <person name="Grigoriev I.V."/>
            <person name="Spatafora J.W."/>
        </authorList>
    </citation>
    <scope>NUCLEOTIDE SEQUENCE [LARGE SCALE GENOMIC DNA]</scope>
    <source>
        <strain evidence="2 3">CBS 120377</strain>
    </source>
</reference>
<dbReference type="KEGG" id="psco:LY89DRAFT_744198"/>
<dbReference type="Proteomes" id="UP000070700">
    <property type="component" value="Unassembled WGS sequence"/>
</dbReference>
<dbReference type="OrthoDB" id="2906425at2759"/>
<keyword evidence="3" id="KW-1185">Reference proteome</keyword>